<dbReference type="EMBL" id="JAVFWL010000004">
    <property type="protein sequence ID" value="KAK6747423.1"/>
    <property type="molecule type" value="Genomic_DNA"/>
</dbReference>
<evidence type="ECO:0000313" key="5">
    <source>
        <dbReference type="EMBL" id="KAK6747423.1"/>
    </source>
</evidence>
<evidence type="ECO:0000256" key="4">
    <source>
        <dbReference type="ARBA" id="ARBA00026170"/>
    </source>
</evidence>
<proteinExistence type="inferred from homology"/>
<dbReference type="Gene3D" id="3.40.50.300">
    <property type="entry name" value="P-loop containing nucleotide triphosphate hydrolases"/>
    <property type="match status" value="1"/>
</dbReference>
<evidence type="ECO:0000256" key="1">
    <source>
        <dbReference type="ARBA" id="ARBA00022741"/>
    </source>
</evidence>
<name>A0ABR1DB56_NECAM</name>
<evidence type="ECO:0000256" key="2">
    <source>
        <dbReference type="ARBA" id="ARBA00022840"/>
    </source>
</evidence>
<gene>
    <name evidence="5" type="primary">Necator_chrIV.g13843</name>
    <name evidence="5" type="ORF">RB195_000551</name>
</gene>
<evidence type="ECO:0000256" key="3">
    <source>
        <dbReference type="ARBA" id="ARBA00025768"/>
    </source>
</evidence>
<reference evidence="5 6" key="1">
    <citation type="submission" date="2023-08" db="EMBL/GenBank/DDBJ databases">
        <title>A Necator americanus chromosomal reference genome.</title>
        <authorList>
            <person name="Ilik V."/>
            <person name="Petrzelkova K.J."/>
            <person name="Pardy F."/>
            <person name="Fuh T."/>
            <person name="Niatou-Singa F.S."/>
            <person name="Gouil Q."/>
            <person name="Baker L."/>
            <person name="Ritchie M.E."/>
            <person name="Jex A.R."/>
            <person name="Gazzola D."/>
            <person name="Li H."/>
            <person name="Toshio Fujiwara R."/>
            <person name="Zhan B."/>
            <person name="Aroian R.V."/>
            <person name="Pafco B."/>
            <person name="Schwarz E.M."/>
        </authorList>
    </citation>
    <scope>NUCLEOTIDE SEQUENCE [LARGE SCALE GENOMIC DNA]</scope>
    <source>
        <strain evidence="5 6">Aroian</strain>
        <tissue evidence="5">Whole animal</tissue>
    </source>
</reference>
<sequence length="301" mass="34645">MPLLVVTGHPSCGKSTIVQRVREYFTVEGKEVVIIGDDDDSLLSRDDYNNASKEKEHRSFLRSSVQKSLNQNTVVICDALNYIKGYRYELFLIAKLCKTTYAVLYCHASADTCVWLNQKKEELHRYKEDTIHELIARYEKPDQRNRWDSPLFDVNVGKSERNHTESVPDDMNVDLEHPSPKFVELPLSDIFKWLCEGTALVENQSTQNPPLAPINFLYELDRVTQDVVNAVMEGQRNTPVGHYIVISAHQPVENKVMIRKYRTLAVLTRLRRQFISMSKSNPIDSKSKLASLFVHYLNSNP</sequence>
<evidence type="ECO:0000313" key="6">
    <source>
        <dbReference type="Proteomes" id="UP001303046"/>
    </source>
</evidence>
<dbReference type="SUPFAM" id="SSF52540">
    <property type="entry name" value="P-loop containing nucleoside triphosphate hydrolases"/>
    <property type="match status" value="1"/>
</dbReference>
<dbReference type="InterPro" id="IPR013641">
    <property type="entry name" value="KTI12/PSTK"/>
</dbReference>
<accession>A0ABR1DB56</accession>
<comment type="similarity">
    <text evidence="3">Belongs to the KTI12 family.</text>
</comment>
<organism evidence="5 6">
    <name type="scientific">Necator americanus</name>
    <name type="common">Human hookworm</name>
    <dbReference type="NCBI Taxonomy" id="51031"/>
    <lineage>
        <taxon>Eukaryota</taxon>
        <taxon>Metazoa</taxon>
        <taxon>Ecdysozoa</taxon>
        <taxon>Nematoda</taxon>
        <taxon>Chromadorea</taxon>
        <taxon>Rhabditida</taxon>
        <taxon>Rhabditina</taxon>
        <taxon>Rhabditomorpha</taxon>
        <taxon>Strongyloidea</taxon>
        <taxon>Ancylostomatidae</taxon>
        <taxon>Bunostominae</taxon>
        <taxon>Necator</taxon>
    </lineage>
</organism>
<dbReference type="Proteomes" id="UP001303046">
    <property type="component" value="Unassembled WGS sequence"/>
</dbReference>
<comment type="caution">
    <text evidence="5">The sequence shown here is derived from an EMBL/GenBank/DDBJ whole genome shotgun (WGS) entry which is preliminary data.</text>
</comment>
<dbReference type="Pfam" id="PF08433">
    <property type="entry name" value="KTI12"/>
    <property type="match status" value="1"/>
</dbReference>
<protein>
    <recommendedName>
        <fullName evidence="4">Protein KTI12 homolog</fullName>
    </recommendedName>
</protein>
<keyword evidence="2" id="KW-0067">ATP-binding</keyword>
<dbReference type="InterPro" id="IPR027417">
    <property type="entry name" value="P-loop_NTPase"/>
</dbReference>
<keyword evidence="6" id="KW-1185">Reference proteome</keyword>
<dbReference type="PANTHER" id="PTHR12435">
    <property type="match status" value="1"/>
</dbReference>
<keyword evidence="1" id="KW-0547">Nucleotide-binding</keyword>